<dbReference type="RefSeq" id="WP_301189033.1">
    <property type="nucleotide sequence ID" value="NZ_JAPDPJ010000003.1"/>
</dbReference>
<evidence type="ECO:0000256" key="1">
    <source>
        <dbReference type="ARBA" id="ARBA00006739"/>
    </source>
</evidence>
<protein>
    <submittedName>
        <fullName evidence="5">Glycosyltransferase</fullName>
    </submittedName>
</protein>
<name>A0AAE3SDV3_9BACT</name>
<evidence type="ECO:0000313" key="6">
    <source>
        <dbReference type="Proteomes" id="UP001209229"/>
    </source>
</evidence>
<comment type="caution">
    <text evidence="5">The sequence shown here is derived from an EMBL/GenBank/DDBJ whole genome shotgun (WGS) entry which is preliminary data.</text>
</comment>
<dbReference type="InterPro" id="IPR001173">
    <property type="entry name" value="Glyco_trans_2-like"/>
</dbReference>
<organism evidence="5 6">
    <name type="scientific">Plebeiibacterium sediminum</name>
    <dbReference type="NCBI Taxonomy" id="2992112"/>
    <lineage>
        <taxon>Bacteria</taxon>
        <taxon>Pseudomonadati</taxon>
        <taxon>Bacteroidota</taxon>
        <taxon>Bacteroidia</taxon>
        <taxon>Marinilabiliales</taxon>
        <taxon>Marinilabiliaceae</taxon>
        <taxon>Plebeiibacterium</taxon>
    </lineage>
</organism>
<sequence length="248" mass="28080">MTISIITATYNAEKTIESAIRSISDQNYSDIEYIIVDGGSTDNTLQIIEKYNDQVQHFISEPDKGIYDAINKGISLATGDIIGVLHADDIFYDNDILKRIALEFKQGHYNAVYGDLQYVNAQNTDKVIRYWKSCDFKSSLLKTGWMPPHPTLFVQGEVFNNIGNYSLKYKIAADYDFILRLFSTPGYSFKYIPQVITKMRVGGASNKSIKNIIQKSKEDISALKQNNIGGVSTLIWKNVSKIPQFFKK</sequence>
<evidence type="ECO:0000313" key="5">
    <source>
        <dbReference type="EMBL" id="MCW3785461.1"/>
    </source>
</evidence>
<comment type="similarity">
    <text evidence="1">Belongs to the glycosyltransferase 2 family.</text>
</comment>
<evidence type="ECO:0000256" key="3">
    <source>
        <dbReference type="ARBA" id="ARBA00022679"/>
    </source>
</evidence>
<evidence type="ECO:0000259" key="4">
    <source>
        <dbReference type="Pfam" id="PF00535"/>
    </source>
</evidence>
<dbReference type="SUPFAM" id="SSF53448">
    <property type="entry name" value="Nucleotide-diphospho-sugar transferases"/>
    <property type="match status" value="1"/>
</dbReference>
<dbReference type="Pfam" id="PF00535">
    <property type="entry name" value="Glycos_transf_2"/>
    <property type="match status" value="1"/>
</dbReference>
<dbReference type="PANTHER" id="PTHR43630:SF1">
    <property type="entry name" value="POLY-BETA-1,6-N-ACETYL-D-GLUCOSAMINE SYNTHASE"/>
    <property type="match status" value="1"/>
</dbReference>
<accession>A0AAE3SDV3</accession>
<proteinExistence type="inferred from homology"/>
<keyword evidence="3" id="KW-0808">Transferase</keyword>
<dbReference type="GO" id="GO:0016757">
    <property type="term" value="F:glycosyltransferase activity"/>
    <property type="evidence" value="ECO:0007669"/>
    <property type="project" value="UniProtKB-KW"/>
</dbReference>
<evidence type="ECO:0000256" key="2">
    <source>
        <dbReference type="ARBA" id="ARBA00022676"/>
    </source>
</evidence>
<dbReference type="CDD" id="cd06433">
    <property type="entry name" value="GT_2_WfgS_like"/>
    <property type="match status" value="1"/>
</dbReference>
<dbReference type="PANTHER" id="PTHR43630">
    <property type="entry name" value="POLY-BETA-1,6-N-ACETYL-D-GLUCOSAMINE SYNTHASE"/>
    <property type="match status" value="1"/>
</dbReference>
<dbReference type="Proteomes" id="UP001209229">
    <property type="component" value="Unassembled WGS sequence"/>
</dbReference>
<feature type="domain" description="Glycosyltransferase 2-like" evidence="4">
    <location>
        <begin position="4"/>
        <end position="131"/>
    </location>
</feature>
<dbReference type="Gene3D" id="3.90.550.10">
    <property type="entry name" value="Spore Coat Polysaccharide Biosynthesis Protein SpsA, Chain A"/>
    <property type="match status" value="1"/>
</dbReference>
<keyword evidence="6" id="KW-1185">Reference proteome</keyword>
<keyword evidence="2" id="KW-0328">Glycosyltransferase</keyword>
<dbReference type="InterPro" id="IPR029044">
    <property type="entry name" value="Nucleotide-diphossugar_trans"/>
</dbReference>
<gene>
    <name evidence="5" type="ORF">OM075_03225</name>
</gene>
<dbReference type="AlphaFoldDB" id="A0AAE3SDV3"/>
<reference evidence="5" key="1">
    <citation type="submission" date="2022-10" db="EMBL/GenBank/DDBJ databases">
        <authorList>
            <person name="Yu W.X."/>
        </authorList>
    </citation>
    <scope>NUCLEOTIDE SEQUENCE</scope>
    <source>
        <strain evidence="5">AAT</strain>
    </source>
</reference>
<dbReference type="EMBL" id="JAPDPJ010000003">
    <property type="protein sequence ID" value="MCW3785461.1"/>
    <property type="molecule type" value="Genomic_DNA"/>
</dbReference>